<evidence type="ECO:0000256" key="8">
    <source>
        <dbReference type="ARBA" id="ARBA00023163"/>
    </source>
</evidence>
<evidence type="ECO:0000256" key="9">
    <source>
        <dbReference type="ARBA" id="ARBA00023170"/>
    </source>
</evidence>
<evidence type="ECO:0000256" key="11">
    <source>
        <dbReference type="RuleBase" id="RU004334"/>
    </source>
</evidence>
<dbReference type="FunFam" id="3.30.50.10:FF:000006">
    <property type="entry name" value="Nuclear receptor subfamily 5 group A member"/>
    <property type="match status" value="1"/>
</dbReference>
<dbReference type="GO" id="GO:0008270">
    <property type="term" value="F:zinc ion binding"/>
    <property type="evidence" value="ECO:0007669"/>
    <property type="project" value="UniProtKB-KW"/>
</dbReference>
<dbReference type="InterPro" id="IPR050274">
    <property type="entry name" value="Nuclear_hormone_rcpt_NR2"/>
</dbReference>
<dbReference type="SUPFAM" id="SSF57716">
    <property type="entry name" value="Glucocorticoid receptor-like (DNA-binding domain)"/>
    <property type="match status" value="1"/>
</dbReference>
<dbReference type="PANTHER" id="PTHR24083">
    <property type="entry name" value="NUCLEAR HORMONE RECEPTOR"/>
    <property type="match status" value="1"/>
</dbReference>
<keyword evidence="7 11" id="KW-0238">DNA-binding</keyword>
<keyword evidence="5 11" id="KW-0862">Zinc</keyword>
<keyword evidence="8 11" id="KW-0804">Transcription</keyword>
<feature type="domain" description="Nuclear receptor" evidence="12">
    <location>
        <begin position="70"/>
        <end position="145"/>
    </location>
</feature>
<keyword evidence="10 11" id="KW-0539">Nucleus</keyword>
<dbReference type="Proteomes" id="UP000887567">
    <property type="component" value="Unplaced"/>
</dbReference>
<organism evidence="14 15">
    <name type="scientific">Exaiptasia diaphana</name>
    <name type="common">Tropical sea anemone</name>
    <name type="synonym">Aiptasia pulchella</name>
    <dbReference type="NCBI Taxonomy" id="2652724"/>
    <lineage>
        <taxon>Eukaryota</taxon>
        <taxon>Metazoa</taxon>
        <taxon>Cnidaria</taxon>
        <taxon>Anthozoa</taxon>
        <taxon>Hexacorallia</taxon>
        <taxon>Actiniaria</taxon>
        <taxon>Aiptasiidae</taxon>
        <taxon>Exaiptasia</taxon>
    </lineage>
</organism>
<evidence type="ECO:0000256" key="5">
    <source>
        <dbReference type="ARBA" id="ARBA00022833"/>
    </source>
</evidence>
<name>A0A913YAQ3_EXADI</name>
<dbReference type="InterPro" id="IPR001723">
    <property type="entry name" value="Nuclear_hrmn_rcpt"/>
</dbReference>
<dbReference type="SMART" id="SM00430">
    <property type="entry name" value="HOLI"/>
    <property type="match status" value="1"/>
</dbReference>
<dbReference type="PROSITE" id="PS51030">
    <property type="entry name" value="NUCLEAR_REC_DBD_2"/>
    <property type="match status" value="1"/>
</dbReference>
<dbReference type="OrthoDB" id="5771769at2759"/>
<dbReference type="PROSITE" id="PS00031">
    <property type="entry name" value="NUCLEAR_REC_DBD_1"/>
    <property type="match status" value="1"/>
</dbReference>
<dbReference type="Pfam" id="PF00105">
    <property type="entry name" value="zf-C4"/>
    <property type="match status" value="1"/>
</dbReference>
<dbReference type="PRINTS" id="PR00398">
    <property type="entry name" value="STRDHORMONER"/>
</dbReference>
<proteinExistence type="inferred from homology"/>
<evidence type="ECO:0000256" key="4">
    <source>
        <dbReference type="ARBA" id="ARBA00022771"/>
    </source>
</evidence>
<dbReference type="AlphaFoldDB" id="A0A913YAQ3"/>
<dbReference type="GO" id="GO:0003700">
    <property type="term" value="F:DNA-binding transcription factor activity"/>
    <property type="evidence" value="ECO:0007669"/>
    <property type="project" value="InterPro"/>
</dbReference>
<evidence type="ECO:0000256" key="6">
    <source>
        <dbReference type="ARBA" id="ARBA00023015"/>
    </source>
</evidence>
<evidence type="ECO:0000259" key="12">
    <source>
        <dbReference type="PROSITE" id="PS51030"/>
    </source>
</evidence>
<dbReference type="InterPro" id="IPR013088">
    <property type="entry name" value="Znf_NHR/GATA"/>
</dbReference>
<dbReference type="PRINTS" id="PR01282">
    <property type="entry name" value="COUPTNFACTOR"/>
</dbReference>
<dbReference type="Gene3D" id="3.30.50.10">
    <property type="entry name" value="Erythroid Transcription Factor GATA-1, subunit A"/>
    <property type="match status" value="1"/>
</dbReference>
<dbReference type="OMA" id="QHCSPFH"/>
<evidence type="ECO:0000256" key="1">
    <source>
        <dbReference type="ARBA" id="ARBA00004123"/>
    </source>
</evidence>
<dbReference type="InterPro" id="IPR035500">
    <property type="entry name" value="NHR-like_dom_sf"/>
</dbReference>
<dbReference type="SMART" id="SM00399">
    <property type="entry name" value="ZnF_C4"/>
    <property type="match status" value="1"/>
</dbReference>
<keyword evidence="4 11" id="KW-0863">Zinc-finger</keyword>
<evidence type="ECO:0000259" key="13">
    <source>
        <dbReference type="PROSITE" id="PS51843"/>
    </source>
</evidence>
<keyword evidence="9 11" id="KW-0675">Receptor</keyword>
<comment type="subcellular location">
    <subcellularLocation>
        <location evidence="1 11">Nucleus</location>
    </subcellularLocation>
</comment>
<evidence type="ECO:0000256" key="7">
    <source>
        <dbReference type="ARBA" id="ARBA00023125"/>
    </source>
</evidence>
<sequence length="423" mass="47291">MTDLSESYVQQALGLFDSLTQPEVLGVSTSSESPFKGEESNILTVHKAGFQSDCPYDLSVSPVENSPKASIECAVCGDKSSGKHYGIYTCEGCKSFFKRSIRRNLTYACRGVRNCSVDLQNRNQCQYCRLKKCLKVGMRKEAVQKGRIPISQPDNNYTQFPEQNGSQSFYSSYITLLLRADTIARYQQSLSVPSNITGLENTPELSTRLLVSAVEWAKNIPFYSDFSIADQSILLRGCWSELFILNAAQHYSPFYITQPLSTSVQNSTDFQNSIISSFDCQNSNMKMFEEQVEKLRALQIDPAEFACLKAIVLFNSDSQGISNSGQVEELQERTQSALEDYIRNQYSNQNTRFGKLLLRLPALRLMRTATVEELFFSRLGMGCNVDALVNEMLLSSIGSPVVGNWVPIPNGNNMMNVNGISQM</sequence>
<evidence type="ECO:0000256" key="10">
    <source>
        <dbReference type="ARBA" id="ARBA00023242"/>
    </source>
</evidence>
<dbReference type="FunFam" id="1.10.565.10:FF:000011">
    <property type="entry name" value="Nuclear receptor subfamily 5, group A, member 2"/>
    <property type="match status" value="1"/>
</dbReference>
<evidence type="ECO:0000256" key="3">
    <source>
        <dbReference type="ARBA" id="ARBA00022723"/>
    </source>
</evidence>
<dbReference type="CDD" id="cd06916">
    <property type="entry name" value="NR_DBD_like"/>
    <property type="match status" value="1"/>
</dbReference>
<dbReference type="InterPro" id="IPR001628">
    <property type="entry name" value="Znf_hrmn_rcpt"/>
</dbReference>
<dbReference type="InterPro" id="IPR000536">
    <property type="entry name" value="Nucl_hrmn_rcpt_lig-bd"/>
</dbReference>
<dbReference type="PRINTS" id="PR00047">
    <property type="entry name" value="STROIDFINGER"/>
</dbReference>
<dbReference type="RefSeq" id="XP_020916883.1">
    <property type="nucleotide sequence ID" value="XM_021061224.1"/>
</dbReference>
<dbReference type="GeneID" id="110254252"/>
<keyword evidence="6 11" id="KW-0805">Transcription regulation</keyword>
<protein>
    <submittedName>
        <fullName evidence="14">Uncharacterized protein</fullName>
    </submittedName>
</protein>
<reference evidence="14" key="1">
    <citation type="submission" date="2022-11" db="UniProtKB">
        <authorList>
            <consortium name="EnsemblMetazoa"/>
        </authorList>
    </citation>
    <scope>IDENTIFICATION</scope>
</reference>
<dbReference type="PROSITE" id="PS51843">
    <property type="entry name" value="NR_LBD"/>
    <property type="match status" value="1"/>
</dbReference>
<evidence type="ECO:0000313" key="15">
    <source>
        <dbReference type="Proteomes" id="UP000887567"/>
    </source>
</evidence>
<dbReference type="GO" id="GO:0005634">
    <property type="term" value="C:nucleus"/>
    <property type="evidence" value="ECO:0007669"/>
    <property type="project" value="UniProtKB-SubCell"/>
</dbReference>
<comment type="similarity">
    <text evidence="2">Belongs to the nuclear hormone receptor family. NR5 subfamily.</text>
</comment>
<dbReference type="Gene3D" id="1.10.565.10">
    <property type="entry name" value="Retinoid X Receptor"/>
    <property type="match status" value="1"/>
</dbReference>
<dbReference type="KEGG" id="epa:110254252"/>
<keyword evidence="15" id="KW-1185">Reference proteome</keyword>
<keyword evidence="3 11" id="KW-0479">Metal-binding</keyword>
<dbReference type="EnsemblMetazoa" id="XM_021061224.1">
    <property type="protein sequence ID" value="XP_020916883.1"/>
    <property type="gene ID" value="LOC110254252"/>
</dbReference>
<feature type="domain" description="NR LBD" evidence="13">
    <location>
        <begin position="161"/>
        <end position="396"/>
    </location>
</feature>
<dbReference type="GO" id="GO:0043565">
    <property type="term" value="F:sequence-specific DNA binding"/>
    <property type="evidence" value="ECO:0007669"/>
    <property type="project" value="InterPro"/>
</dbReference>
<dbReference type="Pfam" id="PF00104">
    <property type="entry name" value="Hormone_recep"/>
    <property type="match status" value="1"/>
</dbReference>
<dbReference type="SUPFAM" id="SSF48508">
    <property type="entry name" value="Nuclear receptor ligand-binding domain"/>
    <property type="match status" value="1"/>
</dbReference>
<evidence type="ECO:0000313" key="14">
    <source>
        <dbReference type="EnsemblMetazoa" id="XP_020916883.1"/>
    </source>
</evidence>
<evidence type="ECO:0000256" key="2">
    <source>
        <dbReference type="ARBA" id="ARBA00007536"/>
    </source>
</evidence>
<accession>A0A913YAQ3</accession>